<dbReference type="Gene3D" id="3.90.1510.10">
    <property type="entry name" value="Glycerate kinase, domain 2"/>
    <property type="match status" value="1"/>
</dbReference>
<dbReference type="Proteomes" id="UP000470246">
    <property type="component" value="Unassembled WGS sequence"/>
</dbReference>
<dbReference type="GO" id="GO:0008887">
    <property type="term" value="F:glycerate kinase activity"/>
    <property type="evidence" value="ECO:0007669"/>
    <property type="project" value="UniProtKB-UniRule"/>
</dbReference>
<sequence length="326" mass="32616">MLVCPDSFKGTFTAREAALALARGVAQGGGSAVVLPLADGGEGTAETLLDALGGRWVTARVSGPLGEEVEARSALLADGRTAVVDVAAASGLPLVPEDRRDAERASSRGTGQLIARAVAQGARTVLVACGGSATTDGGYDAAQAILEAGGLRGAELVVLSDVTTPFEDAARVFGPQKGAAPDAVDRLTGRLHSRADGYPRDPRGVPRTGAAGGLAGGLWAFFGAELTSGIDRVLDAVGFDAALEGVEAVITGEGRLDEQSAHGKVVSGVLRRAAGRPVHVCAGQVALTPDAARGLGIRSTTTASTVADLVRAGARIARRTAASAPG</sequence>
<dbReference type="AlphaFoldDB" id="A0A7K3W1Z1"/>
<evidence type="ECO:0000256" key="2">
    <source>
        <dbReference type="ARBA" id="ARBA00022679"/>
    </source>
</evidence>
<accession>A0A7K3W1Z1</accession>
<evidence type="ECO:0000313" key="5">
    <source>
        <dbReference type="EMBL" id="NEK57927.1"/>
    </source>
</evidence>
<protein>
    <submittedName>
        <fullName evidence="5">Glycerate kinase</fullName>
    </submittedName>
</protein>
<gene>
    <name evidence="5" type="ORF">GCU56_08590</name>
</gene>
<organism evidence="5 6">
    <name type="scientific">Geodermatophilus sabuli</name>
    <dbReference type="NCBI Taxonomy" id="1564158"/>
    <lineage>
        <taxon>Bacteria</taxon>
        <taxon>Bacillati</taxon>
        <taxon>Actinomycetota</taxon>
        <taxon>Actinomycetes</taxon>
        <taxon>Geodermatophilales</taxon>
        <taxon>Geodermatophilaceae</taxon>
        <taxon>Geodermatophilus</taxon>
    </lineage>
</organism>
<dbReference type="InterPro" id="IPR018193">
    <property type="entry name" value="Glyc_kinase_flavodox-like_fold"/>
</dbReference>
<name>A0A7K3W1Z1_9ACTN</name>
<evidence type="ECO:0000256" key="4">
    <source>
        <dbReference type="PIRNR" id="PIRNR006078"/>
    </source>
</evidence>
<dbReference type="InterPro" id="IPR004381">
    <property type="entry name" value="Glycerate_kinase"/>
</dbReference>
<keyword evidence="6" id="KW-1185">Reference proteome</keyword>
<dbReference type="SUPFAM" id="SSF110738">
    <property type="entry name" value="Glycerate kinase I"/>
    <property type="match status" value="1"/>
</dbReference>
<dbReference type="Pfam" id="PF02595">
    <property type="entry name" value="Gly_kinase"/>
    <property type="match status" value="2"/>
</dbReference>
<evidence type="ECO:0000256" key="3">
    <source>
        <dbReference type="ARBA" id="ARBA00022777"/>
    </source>
</evidence>
<keyword evidence="2 4" id="KW-0808">Transferase</keyword>
<comment type="caution">
    <text evidence="5">The sequence shown here is derived from an EMBL/GenBank/DDBJ whole genome shotgun (WGS) entry which is preliminary data.</text>
</comment>
<evidence type="ECO:0000256" key="1">
    <source>
        <dbReference type="ARBA" id="ARBA00006284"/>
    </source>
</evidence>
<dbReference type="EMBL" id="JAAGWF010000008">
    <property type="protein sequence ID" value="NEK57927.1"/>
    <property type="molecule type" value="Genomic_DNA"/>
</dbReference>
<reference evidence="5 6" key="1">
    <citation type="submission" date="2020-02" db="EMBL/GenBank/DDBJ databases">
        <title>Geodermatophilus sabuli CPCC 205279 I12A-02694.</title>
        <authorList>
            <person name="Jiang Z."/>
        </authorList>
    </citation>
    <scope>NUCLEOTIDE SEQUENCE [LARGE SCALE GENOMIC DNA]</scope>
    <source>
        <strain evidence="5 6">I12A-02694</strain>
    </source>
</reference>
<dbReference type="PANTHER" id="PTHR21599:SF0">
    <property type="entry name" value="GLYCERATE KINASE"/>
    <property type="match status" value="1"/>
</dbReference>
<comment type="similarity">
    <text evidence="1 4">Belongs to the glycerate kinase type-1 family.</text>
</comment>
<dbReference type="InterPro" id="IPR036129">
    <property type="entry name" value="Glycerate_kinase_sf"/>
</dbReference>
<dbReference type="PANTHER" id="PTHR21599">
    <property type="entry name" value="GLYCERATE KINASE"/>
    <property type="match status" value="1"/>
</dbReference>
<keyword evidence="3 4" id="KW-0418">Kinase</keyword>
<dbReference type="PIRSF" id="PIRSF006078">
    <property type="entry name" value="GlxK"/>
    <property type="match status" value="1"/>
</dbReference>
<proteinExistence type="inferred from homology"/>
<evidence type="ECO:0000313" key="6">
    <source>
        <dbReference type="Proteomes" id="UP000470246"/>
    </source>
</evidence>
<dbReference type="InterPro" id="IPR018197">
    <property type="entry name" value="Glycerate_kinase_RE-like"/>
</dbReference>
<dbReference type="GO" id="GO:0031388">
    <property type="term" value="P:organic acid phosphorylation"/>
    <property type="evidence" value="ECO:0007669"/>
    <property type="project" value="UniProtKB-UniRule"/>
</dbReference>
<dbReference type="Gene3D" id="3.40.50.10350">
    <property type="entry name" value="Glycerate kinase, domain 1"/>
    <property type="match status" value="1"/>
</dbReference>